<dbReference type="AlphaFoldDB" id="A0A835V1D3"/>
<name>A0A835V1D3_VANPL</name>
<comment type="caution">
    <text evidence="1">The sequence shown here is derived from an EMBL/GenBank/DDBJ whole genome shotgun (WGS) entry which is preliminary data.</text>
</comment>
<proteinExistence type="predicted"/>
<evidence type="ECO:0000313" key="2">
    <source>
        <dbReference type="Proteomes" id="UP000639772"/>
    </source>
</evidence>
<dbReference type="OrthoDB" id="421226at2759"/>
<reference evidence="1 2" key="1">
    <citation type="journal article" date="2020" name="Nat. Food">
        <title>A phased Vanilla planifolia genome enables genetic improvement of flavour and production.</title>
        <authorList>
            <person name="Hasing T."/>
            <person name="Tang H."/>
            <person name="Brym M."/>
            <person name="Khazi F."/>
            <person name="Huang T."/>
            <person name="Chambers A.H."/>
        </authorList>
    </citation>
    <scope>NUCLEOTIDE SEQUENCE [LARGE SCALE GENOMIC DNA]</scope>
    <source>
        <tissue evidence="1">Leaf</tissue>
    </source>
</reference>
<gene>
    <name evidence="1" type="ORF">HPP92_011813</name>
</gene>
<evidence type="ECO:0000313" key="1">
    <source>
        <dbReference type="EMBL" id="KAG0483729.1"/>
    </source>
</evidence>
<protein>
    <submittedName>
        <fullName evidence="1">Uncharacterized protein</fullName>
    </submittedName>
</protein>
<organism evidence="1 2">
    <name type="scientific">Vanilla planifolia</name>
    <name type="common">Vanilla</name>
    <dbReference type="NCBI Taxonomy" id="51239"/>
    <lineage>
        <taxon>Eukaryota</taxon>
        <taxon>Viridiplantae</taxon>
        <taxon>Streptophyta</taxon>
        <taxon>Embryophyta</taxon>
        <taxon>Tracheophyta</taxon>
        <taxon>Spermatophyta</taxon>
        <taxon>Magnoliopsida</taxon>
        <taxon>Liliopsida</taxon>
        <taxon>Asparagales</taxon>
        <taxon>Orchidaceae</taxon>
        <taxon>Vanilloideae</taxon>
        <taxon>Vanilleae</taxon>
        <taxon>Vanilla</taxon>
    </lineage>
</organism>
<sequence>MFDCGYKTQNMDGHEEKFVRLEESSPSYSFDSNAMRMDRSAFNIEGIHSGLGKPTKSFKGRVKIGSEGLKSLGKTLRFGSSKGVFQEDLKVSEKKIFDPQDQFLLGMNRLL</sequence>
<dbReference type="Proteomes" id="UP000639772">
    <property type="component" value="Unassembled WGS sequence"/>
</dbReference>
<dbReference type="EMBL" id="JADCNM010000005">
    <property type="protein sequence ID" value="KAG0483729.1"/>
    <property type="molecule type" value="Genomic_DNA"/>
</dbReference>
<accession>A0A835V1D3</accession>